<dbReference type="Gene3D" id="2.40.10.120">
    <property type="match status" value="1"/>
</dbReference>
<name>M0ENC2_9EURY</name>
<dbReference type="EMBL" id="AOJL01000024">
    <property type="protein sequence ID" value="ELZ49220.1"/>
    <property type="molecule type" value="Genomic_DNA"/>
</dbReference>
<dbReference type="SUPFAM" id="SSF50494">
    <property type="entry name" value="Trypsin-like serine proteases"/>
    <property type="match status" value="1"/>
</dbReference>
<gene>
    <name evidence="1" type="ORF">C464_04813</name>
</gene>
<dbReference type="PRINTS" id="PR00834">
    <property type="entry name" value="PROTEASES2C"/>
</dbReference>
<dbReference type="InterPro" id="IPR009003">
    <property type="entry name" value="Peptidase_S1_PA"/>
</dbReference>
<dbReference type="Proteomes" id="UP000011509">
    <property type="component" value="Unassembled WGS sequence"/>
</dbReference>
<keyword evidence="2" id="KW-1185">Reference proteome</keyword>
<dbReference type="Pfam" id="PF13365">
    <property type="entry name" value="Trypsin_2"/>
    <property type="match status" value="1"/>
</dbReference>
<dbReference type="RefSeq" id="WP_006112426.1">
    <property type="nucleotide sequence ID" value="NZ_AOJL01000024.1"/>
</dbReference>
<evidence type="ECO:0008006" key="3">
    <source>
        <dbReference type="Google" id="ProtNLM"/>
    </source>
</evidence>
<dbReference type="AlphaFoldDB" id="M0ENC2"/>
<dbReference type="PROSITE" id="PS51257">
    <property type="entry name" value="PROKAR_LIPOPROTEIN"/>
    <property type="match status" value="1"/>
</dbReference>
<dbReference type="GO" id="GO:0004252">
    <property type="term" value="F:serine-type endopeptidase activity"/>
    <property type="evidence" value="ECO:0007669"/>
    <property type="project" value="InterPro"/>
</dbReference>
<dbReference type="InterPro" id="IPR006311">
    <property type="entry name" value="TAT_signal"/>
</dbReference>
<dbReference type="PATRIC" id="fig|1227466.3.peg.975"/>
<protein>
    <recommendedName>
        <fullName evidence="3">Peptidase S1 and S6 chymotrypsin/Hap</fullName>
    </recommendedName>
</protein>
<dbReference type="InterPro" id="IPR001940">
    <property type="entry name" value="Peptidase_S1C"/>
</dbReference>
<evidence type="ECO:0000313" key="1">
    <source>
        <dbReference type="EMBL" id="ELZ49220.1"/>
    </source>
</evidence>
<reference evidence="1 2" key="1">
    <citation type="journal article" date="2014" name="PLoS Genet.">
        <title>Phylogenetically driven sequencing of extremely halophilic archaea reveals strategies for static and dynamic osmo-response.</title>
        <authorList>
            <person name="Becker E.A."/>
            <person name="Seitzer P.M."/>
            <person name="Tritt A."/>
            <person name="Larsen D."/>
            <person name="Krusor M."/>
            <person name="Yao A.I."/>
            <person name="Wu D."/>
            <person name="Madern D."/>
            <person name="Eisen J.A."/>
            <person name="Darling A.E."/>
            <person name="Facciotti M.T."/>
        </authorList>
    </citation>
    <scope>NUCLEOTIDE SEQUENCE [LARGE SCALE GENOMIC DNA]</scope>
    <source>
        <strain evidence="1 2">DSM 10284</strain>
    </source>
</reference>
<dbReference type="PANTHER" id="PTHR43019">
    <property type="entry name" value="SERINE ENDOPROTEASE DEGS"/>
    <property type="match status" value="1"/>
</dbReference>
<sequence length="260" mass="27564">MTDRTRRDVVKIGATGLVTGVAGCSGAIPEDVARRAVDGSAPSAEPPELGDFSDAKLDRARSVGEAARAAVAVIRGESGQGGTAWFLDDGRLVTNSHVVAGSDSFEAWPMDGEKFEPELVGTSDYRNDPYHDVAVLETDVSPANRLSLGESDSVEVGQPLVQVGHPFAIGNWVVSIGRYVEPGNGETLLTSVPTLSGNSGGPLLTLDGDVVGITTGAVPRDRLGSTRPEPVDLTVHEEFTDYEWTTHDDTSVVRRYVEEF</sequence>
<organism evidence="1 2">
    <name type="scientific">Halorubrum coriense DSM 10284</name>
    <dbReference type="NCBI Taxonomy" id="1227466"/>
    <lineage>
        <taxon>Archaea</taxon>
        <taxon>Methanobacteriati</taxon>
        <taxon>Methanobacteriota</taxon>
        <taxon>Stenosarchaea group</taxon>
        <taxon>Halobacteria</taxon>
        <taxon>Halobacteriales</taxon>
        <taxon>Haloferacaceae</taxon>
        <taxon>Halorubrum</taxon>
    </lineage>
</organism>
<dbReference type="PROSITE" id="PS51318">
    <property type="entry name" value="TAT"/>
    <property type="match status" value="1"/>
</dbReference>
<dbReference type="STRING" id="1227466.C464_04813"/>
<dbReference type="GO" id="GO:0006508">
    <property type="term" value="P:proteolysis"/>
    <property type="evidence" value="ECO:0007669"/>
    <property type="project" value="InterPro"/>
</dbReference>
<proteinExistence type="predicted"/>
<evidence type="ECO:0000313" key="2">
    <source>
        <dbReference type="Proteomes" id="UP000011509"/>
    </source>
</evidence>
<accession>M0ENC2</accession>
<dbReference type="PANTHER" id="PTHR43019:SF23">
    <property type="entry name" value="PROTEASE DO-LIKE 5, CHLOROPLASTIC"/>
    <property type="match status" value="1"/>
</dbReference>
<dbReference type="OrthoDB" id="350578at2157"/>
<comment type="caution">
    <text evidence="1">The sequence shown here is derived from an EMBL/GenBank/DDBJ whole genome shotgun (WGS) entry which is preliminary data.</text>
</comment>